<evidence type="ECO:0000313" key="2">
    <source>
        <dbReference type="EMBL" id="BAS92850.1"/>
    </source>
</evidence>
<reference evidence="3" key="1">
    <citation type="journal article" date="2005" name="Nature">
        <title>The map-based sequence of the rice genome.</title>
        <authorList>
            <consortium name="International rice genome sequencing project (IRGSP)"/>
            <person name="Matsumoto T."/>
            <person name="Wu J."/>
            <person name="Kanamori H."/>
            <person name="Katayose Y."/>
            <person name="Fujisawa M."/>
            <person name="Namiki N."/>
            <person name="Mizuno H."/>
            <person name="Yamamoto K."/>
            <person name="Antonio B.A."/>
            <person name="Baba T."/>
            <person name="Sakata K."/>
            <person name="Nagamura Y."/>
            <person name="Aoki H."/>
            <person name="Arikawa K."/>
            <person name="Arita K."/>
            <person name="Bito T."/>
            <person name="Chiden Y."/>
            <person name="Fujitsuka N."/>
            <person name="Fukunaka R."/>
            <person name="Hamada M."/>
            <person name="Harada C."/>
            <person name="Hayashi A."/>
            <person name="Hijishita S."/>
            <person name="Honda M."/>
            <person name="Hosokawa S."/>
            <person name="Ichikawa Y."/>
            <person name="Idonuma A."/>
            <person name="Iijima M."/>
            <person name="Ikeda M."/>
            <person name="Ikeno M."/>
            <person name="Ito K."/>
            <person name="Ito S."/>
            <person name="Ito T."/>
            <person name="Ito Y."/>
            <person name="Ito Y."/>
            <person name="Iwabuchi A."/>
            <person name="Kamiya K."/>
            <person name="Karasawa W."/>
            <person name="Kurita K."/>
            <person name="Katagiri S."/>
            <person name="Kikuta A."/>
            <person name="Kobayashi H."/>
            <person name="Kobayashi N."/>
            <person name="Machita K."/>
            <person name="Maehara T."/>
            <person name="Masukawa M."/>
            <person name="Mizubayashi T."/>
            <person name="Mukai Y."/>
            <person name="Nagasaki H."/>
            <person name="Nagata Y."/>
            <person name="Naito S."/>
            <person name="Nakashima M."/>
            <person name="Nakama Y."/>
            <person name="Nakamichi Y."/>
            <person name="Nakamura M."/>
            <person name="Meguro A."/>
            <person name="Negishi M."/>
            <person name="Ohta I."/>
            <person name="Ohta T."/>
            <person name="Okamoto M."/>
            <person name="Ono N."/>
            <person name="Saji S."/>
            <person name="Sakaguchi M."/>
            <person name="Sakai K."/>
            <person name="Shibata M."/>
            <person name="Shimokawa T."/>
            <person name="Song J."/>
            <person name="Takazaki Y."/>
            <person name="Terasawa K."/>
            <person name="Tsugane M."/>
            <person name="Tsuji K."/>
            <person name="Ueda S."/>
            <person name="Waki K."/>
            <person name="Yamagata H."/>
            <person name="Yamamoto M."/>
            <person name="Yamamoto S."/>
            <person name="Yamane H."/>
            <person name="Yoshiki S."/>
            <person name="Yoshihara R."/>
            <person name="Yukawa K."/>
            <person name="Zhong H."/>
            <person name="Yano M."/>
            <person name="Yuan Q."/>
            <person name="Ouyang S."/>
            <person name="Liu J."/>
            <person name="Jones K.M."/>
            <person name="Gansberger K."/>
            <person name="Moffat K."/>
            <person name="Hill J."/>
            <person name="Bera J."/>
            <person name="Fadrosh D."/>
            <person name="Jin S."/>
            <person name="Johri S."/>
            <person name="Kim M."/>
            <person name="Overton L."/>
            <person name="Reardon M."/>
            <person name="Tsitrin T."/>
            <person name="Vuong H."/>
            <person name="Weaver B."/>
            <person name="Ciecko A."/>
            <person name="Tallon L."/>
            <person name="Jackson J."/>
            <person name="Pai G."/>
            <person name="Aken S.V."/>
            <person name="Utterback T."/>
            <person name="Reidmuller S."/>
            <person name="Feldblyum T."/>
            <person name="Hsiao J."/>
            <person name="Zismann V."/>
            <person name="Iobst S."/>
            <person name="de Vazeille A.R."/>
            <person name="Buell C.R."/>
            <person name="Ying K."/>
            <person name="Li Y."/>
            <person name="Lu T."/>
            <person name="Huang Y."/>
            <person name="Zhao Q."/>
            <person name="Feng Q."/>
            <person name="Zhang L."/>
            <person name="Zhu J."/>
            <person name="Weng Q."/>
            <person name="Mu J."/>
            <person name="Lu Y."/>
            <person name="Fan D."/>
            <person name="Liu Y."/>
            <person name="Guan J."/>
            <person name="Zhang Y."/>
            <person name="Yu S."/>
            <person name="Liu X."/>
            <person name="Zhang Y."/>
            <person name="Hong G."/>
            <person name="Han B."/>
            <person name="Choisne N."/>
            <person name="Demange N."/>
            <person name="Orjeda G."/>
            <person name="Samain S."/>
            <person name="Cattolico L."/>
            <person name="Pelletier E."/>
            <person name="Couloux A."/>
            <person name="Segurens B."/>
            <person name="Wincker P."/>
            <person name="D'Hont A."/>
            <person name="Scarpelli C."/>
            <person name="Weissenbach J."/>
            <person name="Salanoubat M."/>
            <person name="Quetier F."/>
            <person name="Yu Y."/>
            <person name="Kim H.R."/>
            <person name="Rambo T."/>
            <person name="Currie J."/>
            <person name="Collura K."/>
            <person name="Luo M."/>
            <person name="Yang T."/>
            <person name="Ammiraju J.S.S."/>
            <person name="Engler F."/>
            <person name="Soderlund C."/>
            <person name="Wing R.A."/>
            <person name="Palmer L.E."/>
            <person name="de la Bastide M."/>
            <person name="Spiegel L."/>
            <person name="Nascimento L."/>
            <person name="Zutavern T."/>
            <person name="O'Shaughnessy A."/>
            <person name="Dike S."/>
            <person name="Dedhia N."/>
            <person name="Preston R."/>
            <person name="Balija V."/>
            <person name="McCombie W.R."/>
            <person name="Chow T."/>
            <person name="Chen H."/>
            <person name="Chung M."/>
            <person name="Chen C."/>
            <person name="Shaw J."/>
            <person name="Wu H."/>
            <person name="Hsiao K."/>
            <person name="Chao Y."/>
            <person name="Chu M."/>
            <person name="Cheng C."/>
            <person name="Hour A."/>
            <person name="Lee P."/>
            <person name="Lin S."/>
            <person name="Lin Y."/>
            <person name="Liou J."/>
            <person name="Liu S."/>
            <person name="Hsing Y."/>
            <person name="Raghuvanshi S."/>
            <person name="Mohanty A."/>
            <person name="Bharti A.K."/>
            <person name="Gaur A."/>
            <person name="Gupta V."/>
            <person name="Kumar D."/>
            <person name="Ravi V."/>
            <person name="Vij S."/>
            <person name="Kapur A."/>
            <person name="Khurana P."/>
            <person name="Khurana P."/>
            <person name="Khurana J.P."/>
            <person name="Tyagi A.K."/>
            <person name="Gaikwad K."/>
            <person name="Singh A."/>
            <person name="Dalal V."/>
            <person name="Srivastava S."/>
            <person name="Dixit A."/>
            <person name="Pal A.K."/>
            <person name="Ghazi I.A."/>
            <person name="Yadav M."/>
            <person name="Pandit A."/>
            <person name="Bhargava A."/>
            <person name="Sureshbabu K."/>
            <person name="Batra K."/>
            <person name="Sharma T.R."/>
            <person name="Mohapatra T."/>
            <person name="Singh N.K."/>
            <person name="Messing J."/>
            <person name="Nelson A.B."/>
            <person name="Fuks G."/>
            <person name="Kavchok S."/>
            <person name="Keizer G."/>
            <person name="Linton E."/>
            <person name="Llaca V."/>
            <person name="Song R."/>
            <person name="Tanyolac B."/>
            <person name="Young S."/>
            <person name="Ho-Il K."/>
            <person name="Hahn J.H."/>
            <person name="Sangsakoo G."/>
            <person name="Vanavichit A."/>
            <person name="de Mattos Luiz.A.T."/>
            <person name="Zimmer P.D."/>
            <person name="Malone G."/>
            <person name="Dellagostin O."/>
            <person name="de Oliveira A.C."/>
            <person name="Bevan M."/>
            <person name="Bancroft I."/>
            <person name="Minx P."/>
            <person name="Cordum H."/>
            <person name="Wilson R."/>
            <person name="Cheng Z."/>
            <person name="Jin W."/>
            <person name="Jiang J."/>
            <person name="Leong S.A."/>
            <person name="Iwama H."/>
            <person name="Gojobori T."/>
            <person name="Itoh T."/>
            <person name="Niimura Y."/>
            <person name="Fujii Y."/>
            <person name="Habara T."/>
            <person name="Sakai H."/>
            <person name="Sato Y."/>
            <person name="Wilson G."/>
            <person name="Kumar K."/>
            <person name="McCouch S."/>
            <person name="Juretic N."/>
            <person name="Hoen D."/>
            <person name="Wright S."/>
            <person name="Bruskiewich R."/>
            <person name="Bureau T."/>
            <person name="Miyao A."/>
            <person name="Hirochika H."/>
            <person name="Nishikawa T."/>
            <person name="Kadowaki K."/>
            <person name="Sugiura M."/>
            <person name="Burr B."/>
            <person name="Sasaki T."/>
        </authorList>
    </citation>
    <scope>NUCLEOTIDE SEQUENCE [LARGE SCALE GENOMIC DNA]</scope>
    <source>
        <strain evidence="3">cv. Nipponbare</strain>
    </source>
</reference>
<sequence>MTCRNFRSPMLLWIVDMLVPATAKYLKCLRWHMDCGSSTRLTIFWRFSTRREERLFRKSLLSTMEILFNINARNETCCFKAPQFTSFFDTDNCRNLSVRIVGILVFCPSVSNIPSSFPTDCAK</sequence>
<feature type="chain" id="PRO_5006056760" evidence="1">
    <location>
        <begin position="24"/>
        <end position="123"/>
    </location>
</feature>
<reference evidence="2 3" key="3">
    <citation type="journal article" date="2013" name="Rice">
        <title>Improvement of the Oryza sativa Nipponbare reference genome using next generation sequence and optical map data.</title>
        <authorList>
            <person name="Kawahara Y."/>
            <person name="de la Bastide M."/>
            <person name="Hamilton J.P."/>
            <person name="Kanamori H."/>
            <person name="McCombie W.R."/>
            <person name="Ouyang S."/>
            <person name="Schwartz D.C."/>
            <person name="Tanaka T."/>
            <person name="Wu J."/>
            <person name="Zhou S."/>
            <person name="Childs K.L."/>
            <person name="Davidson R.M."/>
            <person name="Lin H."/>
            <person name="Quesada-Ocampo L."/>
            <person name="Vaillancourt B."/>
            <person name="Sakai H."/>
            <person name="Lee S.S."/>
            <person name="Kim J."/>
            <person name="Numa H."/>
            <person name="Itoh T."/>
            <person name="Buell C.R."/>
            <person name="Matsumoto T."/>
        </authorList>
    </citation>
    <scope>NUCLEOTIDE SEQUENCE [LARGE SCALE GENOMIC DNA]</scope>
    <source>
        <strain evidence="3">cv. Nipponbare</strain>
    </source>
</reference>
<evidence type="ECO:0000256" key="1">
    <source>
        <dbReference type="SAM" id="SignalP"/>
    </source>
</evidence>
<evidence type="ECO:0000313" key="3">
    <source>
        <dbReference type="Proteomes" id="UP000059680"/>
    </source>
</evidence>
<dbReference type="AlphaFoldDB" id="A0A0P0WJH8"/>
<dbReference type="Proteomes" id="UP000059680">
    <property type="component" value="Chromosome 5"/>
</dbReference>
<protein>
    <submittedName>
        <fullName evidence="2">Os05g0218981 protein</fullName>
    </submittedName>
</protein>
<reference evidence="2 3" key="2">
    <citation type="journal article" date="2013" name="Plant Cell Physiol.">
        <title>Rice Annotation Project Database (RAP-DB): an integrative and interactive database for rice genomics.</title>
        <authorList>
            <person name="Sakai H."/>
            <person name="Lee S.S."/>
            <person name="Tanaka T."/>
            <person name="Numa H."/>
            <person name="Kim J."/>
            <person name="Kawahara Y."/>
            <person name="Wakimoto H."/>
            <person name="Yang C.C."/>
            <person name="Iwamoto M."/>
            <person name="Abe T."/>
            <person name="Yamada Y."/>
            <person name="Muto A."/>
            <person name="Inokuchi H."/>
            <person name="Ikemura T."/>
            <person name="Matsumoto T."/>
            <person name="Sasaki T."/>
            <person name="Itoh T."/>
        </authorList>
    </citation>
    <scope>NUCLEOTIDE SEQUENCE [LARGE SCALE GENOMIC DNA]</scope>
    <source>
        <strain evidence="3">cv. Nipponbare</strain>
    </source>
</reference>
<gene>
    <name evidence="2" type="ordered locus">Os05g0218981</name>
    <name evidence="2" type="ORF">OSNPB_050218981</name>
</gene>
<dbReference type="Gramene" id="Os05t0218981-00">
    <property type="protein sequence ID" value="Os05t0218981-00"/>
    <property type="gene ID" value="Os05g0218981"/>
</dbReference>
<keyword evidence="1" id="KW-0732">Signal</keyword>
<organism evidence="2 3">
    <name type="scientific">Oryza sativa subsp. japonica</name>
    <name type="common">Rice</name>
    <dbReference type="NCBI Taxonomy" id="39947"/>
    <lineage>
        <taxon>Eukaryota</taxon>
        <taxon>Viridiplantae</taxon>
        <taxon>Streptophyta</taxon>
        <taxon>Embryophyta</taxon>
        <taxon>Tracheophyta</taxon>
        <taxon>Spermatophyta</taxon>
        <taxon>Magnoliopsida</taxon>
        <taxon>Liliopsida</taxon>
        <taxon>Poales</taxon>
        <taxon>Poaceae</taxon>
        <taxon>BOP clade</taxon>
        <taxon>Oryzoideae</taxon>
        <taxon>Oryzeae</taxon>
        <taxon>Oryzinae</taxon>
        <taxon>Oryza</taxon>
        <taxon>Oryza sativa</taxon>
    </lineage>
</organism>
<dbReference type="EMBL" id="AP014961">
    <property type="protein sequence ID" value="BAS92850.1"/>
    <property type="molecule type" value="Genomic_DNA"/>
</dbReference>
<name>A0A0P0WJH8_ORYSJ</name>
<dbReference type="InParanoid" id="A0A0P0WJH8"/>
<proteinExistence type="predicted"/>
<dbReference type="PaxDb" id="39947-A0A0P0WJH8"/>
<keyword evidence="3" id="KW-1185">Reference proteome</keyword>
<feature type="signal peptide" evidence="1">
    <location>
        <begin position="1"/>
        <end position="23"/>
    </location>
</feature>
<accession>A0A0P0WJH8</accession>